<keyword evidence="5 7" id="KW-1133">Transmembrane helix</keyword>
<dbReference type="SUPFAM" id="SSF144091">
    <property type="entry name" value="Rhomboid-like"/>
    <property type="match status" value="1"/>
</dbReference>
<sequence length="615" mass="69937">MLPWVTIALALANVVIHFVVGVDGRSTSALIDAGANFAALTLNGETYRLITSQFLHGNLLHLIVNVYSLVYVGLQVERQLGWRDFLLLYLLSGFVGGIASLHFNLFVVSVGASGAVLGVYAFLIVMQITAKDSPRSFILAQFVIYLLVLTAIGKKFNFDNAAHFGGVFTGLLVGVAYKFRYHRWAFAVVLLAGVTVFSVLPRYQVKYFQLYQEFSTISNKFIKTLTSNYPGERIYDSLKVLYPRPDTVIATLRRIEGLPAELSADTTVMVEVMHIEKQRMDYVMKAISGQTHAFRDSLSILGRQLTSMPPLMYPLSFQSGSAEVAVESSGPQEELVEHRIYFDSSWVETDRYMHSYYRIGTKNKQDEWHGRVVDYFADGTVQMKGEFDKGLREGVFIYYYDDSTYQSMGRYHKDDPVGRWEAYSENGQLVSQIRYARNGYAYWENMWTDDGEQTVRDGNGTEYSFHDNGQLEYKRQVVDGLIDGVVEGFDSLGNQLYREEYDHGRLVSGYLKTDSSEHLYDGSVYRAYPEGGFDAFYEYLDAANELKSDTTDGKVVVRFEVFANGDLHYFRYLERMDPEYNAYAKRLIMEGPKWLPAKAHGVTPITTQARVEVRF</sequence>
<feature type="transmembrane region" description="Helical" evidence="7">
    <location>
        <begin position="160"/>
        <end position="177"/>
    </location>
</feature>
<dbReference type="InterPro" id="IPR050925">
    <property type="entry name" value="Rhomboid_protease_S54"/>
</dbReference>
<name>A0A3D9L443_MARFU</name>
<evidence type="ECO:0000259" key="8">
    <source>
        <dbReference type="Pfam" id="PF01694"/>
    </source>
</evidence>
<keyword evidence="6 7" id="KW-0472">Membrane</keyword>
<keyword evidence="9" id="KW-0645">Protease</keyword>
<evidence type="ECO:0000313" key="10">
    <source>
        <dbReference type="Proteomes" id="UP000256779"/>
    </source>
</evidence>
<evidence type="ECO:0000256" key="6">
    <source>
        <dbReference type="ARBA" id="ARBA00023136"/>
    </source>
</evidence>
<dbReference type="AlphaFoldDB" id="A0A3D9L443"/>
<dbReference type="GO" id="GO:0006508">
    <property type="term" value="P:proteolysis"/>
    <property type="evidence" value="ECO:0007669"/>
    <property type="project" value="UniProtKB-KW"/>
</dbReference>
<keyword evidence="3 7" id="KW-0812">Transmembrane</keyword>
<gene>
    <name evidence="9" type="ORF">C7460_106127</name>
</gene>
<dbReference type="Gene3D" id="2.20.110.10">
    <property type="entry name" value="Histone H3 K4-specific methyltransferase SET7/9 N-terminal domain"/>
    <property type="match status" value="1"/>
</dbReference>
<dbReference type="Gene3D" id="1.20.1540.10">
    <property type="entry name" value="Rhomboid-like"/>
    <property type="match status" value="1"/>
</dbReference>
<dbReference type="InterPro" id="IPR035952">
    <property type="entry name" value="Rhomboid-like_sf"/>
</dbReference>
<organism evidence="9 10">
    <name type="scientific">Marinoscillum furvescens DSM 4134</name>
    <dbReference type="NCBI Taxonomy" id="1122208"/>
    <lineage>
        <taxon>Bacteria</taxon>
        <taxon>Pseudomonadati</taxon>
        <taxon>Bacteroidota</taxon>
        <taxon>Cytophagia</taxon>
        <taxon>Cytophagales</taxon>
        <taxon>Reichenbachiellaceae</taxon>
        <taxon>Marinoscillum</taxon>
    </lineage>
</organism>
<evidence type="ECO:0000256" key="7">
    <source>
        <dbReference type="SAM" id="Phobius"/>
    </source>
</evidence>
<protein>
    <submittedName>
        <fullName evidence="9">Membrane associated rhomboid family serine protease</fullName>
    </submittedName>
</protein>
<evidence type="ECO:0000256" key="3">
    <source>
        <dbReference type="ARBA" id="ARBA00022692"/>
    </source>
</evidence>
<comment type="subcellular location">
    <subcellularLocation>
        <location evidence="1">Membrane</location>
        <topology evidence="1">Multi-pass membrane protein</topology>
    </subcellularLocation>
</comment>
<feature type="transmembrane region" description="Helical" evidence="7">
    <location>
        <begin position="184"/>
        <end position="203"/>
    </location>
</feature>
<dbReference type="PANTHER" id="PTHR43731:SF14">
    <property type="entry name" value="PRESENILIN-ASSOCIATED RHOMBOID-LIKE PROTEIN, MITOCHONDRIAL"/>
    <property type="match status" value="1"/>
</dbReference>
<dbReference type="GO" id="GO:0016020">
    <property type="term" value="C:membrane"/>
    <property type="evidence" value="ECO:0007669"/>
    <property type="project" value="UniProtKB-SubCell"/>
</dbReference>
<dbReference type="InterPro" id="IPR011652">
    <property type="entry name" value="MORN_2"/>
</dbReference>
<keyword evidence="10" id="KW-1185">Reference proteome</keyword>
<dbReference type="EMBL" id="QREG01000006">
    <property type="protein sequence ID" value="REE00188.1"/>
    <property type="molecule type" value="Genomic_DNA"/>
</dbReference>
<proteinExistence type="inferred from homology"/>
<dbReference type="Pfam" id="PF07661">
    <property type="entry name" value="MORN_2"/>
    <property type="match status" value="2"/>
</dbReference>
<dbReference type="GO" id="GO:0004252">
    <property type="term" value="F:serine-type endopeptidase activity"/>
    <property type="evidence" value="ECO:0007669"/>
    <property type="project" value="InterPro"/>
</dbReference>
<evidence type="ECO:0000256" key="5">
    <source>
        <dbReference type="ARBA" id="ARBA00022989"/>
    </source>
</evidence>
<evidence type="ECO:0000313" key="9">
    <source>
        <dbReference type="EMBL" id="REE00188.1"/>
    </source>
</evidence>
<dbReference type="Proteomes" id="UP000256779">
    <property type="component" value="Unassembled WGS sequence"/>
</dbReference>
<comment type="caution">
    <text evidence="9">The sequence shown here is derived from an EMBL/GenBank/DDBJ whole genome shotgun (WGS) entry which is preliminary data.</text>
</comment>
<dbReference type="PANTHER" id="PTHR43731">
    <property type="entry name" value="RHOMBOID PROTEASE"/>
    <property type="match status" value="1"/>
</dbReference>
<reference evidence="9 10" key="1">
    <citation type="submission" date="2018-07" db="EMBL/GenBank/DDBJ databases">
        <title>Genomic Encyclopedia of Type Strains, Phase IV (KMG-IV): sequencing the most valuable type-strain genomes for metagenomic binning, comparative biology and taxonomic classification.</title>
        <authorList>
            <person name="Goeker M."/>
        </authorList>
    </citation>
    <scope>NUCLEOTIDE SEQUENCE [LARGE SCALE GENOMIC DNA]</scope>
    <source>
        <strain evidence="9 10">DSM 4134</strain>
    </source>
</reference>
<evidence type="ECO:0000256" key="4">
    <source>
        <dbReference type="ARBA" id="ARBA00022801"/>
    </source>
</evidence>
<dbReference type="Pfam" id="PF01694">
    <property type="entry name" value="Rhomboid"/>
    <property type="match status" value="1"/>
</dbReference>
<feature type="transmembrane region" description="Helical" evidence="7">
    <location>
        <begin position="54"/>
        <end position="74"/>
    </location>
</feature>
<feature type="transmembrane region" description="Helical" evidence="7">
    <location>
        <begin position="137"/>
        <end position="154"/>
    </location>
</feature>
<dbReference type="SUPFAM" id="SSF82185">
    <property type="entry name" value="Histone H3 K4-specific methyltransferase SET7/9 N-terminal domain"/>
    <property type="match status" value="1"/>
</dbReference>
<evidence type="ECO:0000256" key="1">
    <source>
        <dbReference type="ARBA" id="ARBA00004141"/>
    </source>
</evidence>
<keyword evidence="4" id="KW-0378">Hydrolase</keyword>
<feature type="transmembrane region" description="Helical" evidence="7">
    <location>
        <begin position="112"/>
        <end position="130"/>
    </location>
</feature>
<dbReference type="InterPro" id="IPR022764">
    <property type="entry name" value="Peptidase_S54_rhomboid_dom"/>
</dbReference>
<accession>A0A3D9L443</accession>
<comment type="similarity">
    <text evidence="2">Belongs to the peptidase S54 family.</text>
</comment>
<feature type="domain" description="Peptidase S54 rhomboid" evidence="8">
    <location>
        <begin position="44"/>
        <end position="176"/>
    </location>
</feature>
<evidence type="ECO:0000256" key="2">
    <source>
        <dbReference type="ARBA" id="ARBA00009045"/>
    </source>
</evidence>